<dbReference type="Pfam" id="PF12937">
    <property type="entry name" value="F-box-like"/>
    <property type="match status" value="1"/>
</dbReference>
<accession>A0ABQ9KHH0</accession>
<dbReference type="SUPFAM" id="SSF81383">
    <property type="entry name" value="F-box domain"/>
    <property type="match status" value="1"/>
</dbReference>
<dbReference type="Pfam" id="PF24104">
    <property type="entry name" value="At5g52880_ARM"/>
    <property type="match status" value="1"/>
</dbReference>
<organism evidence="2 3">
    <name type="scientific">Hevea brasiliensis</name>
    <name type="common">Para rubber tree</name>
    <name type="synonym">Siphonia brasiliensis</name>
    <dbReference type="NCBI Taxonomy" id="3981"/>
    <lineage>
        <taxon>Eukaryota</taxon>
        <taxon>Viridiplantae</taxon>
        <taxon>Streptophyta</taxon>
        <taxon>Embryophyta</taxon>
        <taxon>Tracheophyta</taxon>
        <taxon>Spermatophyta</taxon>
        <taxon>Magnoliopsida</taxon>
        <taxon>eudicotyledons</taxon>
        <taxon>Gunneridae</taxon>
        <taxon>Pentapetalae</taxon>
        <taxon>rosids</taxon>
        <taxon>fabids</taxon>
        <taxon>Malpighiales</taxon>
        <taxon>Euphorbiaceae</taxon>
        <taxon>Crotonoideae</taxon>
        <taxon>Micrandreae</taxon>
        <taxon>Hevea</taxon>
    </lineage>
</organism>
<keyword evidence="3" id="KW-1185">Reference proteome</keyword>
<sequence length="299" mass="34274">MSNPIERYQKLAFKHAFSRIHHYPVACKDLSLILREAYHKLPKNLQSVVFQDTLSAFRLLPEMQSRSAVSAAHLLFQSAEAVLPKQRKNLAVKEFKHAKVAHKRRCKAHSEEEASDAAELPQDVLVHIFSFLDIQSLVSVGLVCWSWNFAASNNQLWQLHYAIFFGSKHDSSQQNGRQGENKEFTSQDISNARTNINWREAFKRTYNGKSSKRLASDRGYCSQCETIVWLDNMKCCNGDCGLKSGNWQIMHVSSHEVVEYLLYGSSSIISSSESDSDSDEELITRLWAYPRDIGRYQYK</sequence>
<dbReference type="SMART" id="SM00256">
    <property type="entry name" value="FBOX"/>
    <property type="match status" value="1"/>
</dbReference>
<evidence type="ECO:0000259" key="1">
    <source>
        <dbReference type="PROSITE" id="PS50181"/>
    </source>
</evidence>
<feature type="domain" description="F-box" evidence="1">
    <location>
        <begin position="114"/>
        <end position="160"/>
    </location>
</feature>
<reference evidence="2" key="1">
    <citation type="journal article" date="2023" name="Plant Biotechnol. J.">
        <title>Chromosome-level wild Hevea brasiliensis genome provides new tools for genomic-assisted breeding and valuable loci to elevate rubber yield.</title>
        <authorList>
            <person name="Cheng H."/>
            <person name="Song X."/>
            <person name="Hu Y."/>
            <person name="Wu T."/>
            <person name="Yang Q."/>
            <person name="An Z."/>
            <person name="Feng S."/>
            <person name="Deng Z."/>
            <person name="Wu W."/>
            <person name="Zeng X."/>
            <person name="Tu M."/>
            <person name="Wang X."/>
            <person name="Huang H."/>
        </authorList>
    </citation>
    <scope>NUCLEOTIDE SEQUENCE</scope>
    <source>
        <strain evidence="2">MT/VB/25A 57/8</strain>
    </source>
</reference>
<proteinExistence type="predicted"/>
<dbReference type="Proteomes" id="UP001174677">
    <property type="component" value="Chromosome 17"/>
</dbReference>
<protein>
    <recommendedName>
        <fullName evidence="1">F-box domain-containing protein</fullName>
    </recommendedName>
</protein>
<name>A0ABQ9KHH0_HEVBR</name>
<dbReference type="Gene3D" id="1.20.1280.50">
    <property type="match status" value="1"/>
</dbReference>
<dbReference type="PANTHER" id="PTHR47744:SF1">
    <property type="entry name" value="OS05G0526300 PROTEIN"/>
    <property type="match status" value="1"/>
</dbReference>
<dbReference type="PROSITE" id="PS50181">
    <property type="entry name" value="FBOX"/>
    <property type="match status" value="1"/>
</dbReference>
<evidence type="ECO:0000313" key="3">
    <source>
        <dbReference type="Proteomes" id="UP001174677"/>
    </source>
</evidence>
<dbReference type="InterPro" id="IPR036047">
    <property type="entry name" value="F-box-like_dom_sf"/>
</dbReference>
<evidence type="ECO:0000313" key="2">
    <source>
        <dbReference type="EMBL" id="KAJ9139818.1"/>
    </source>
</evidence>
<dbReference type="PANTHER" id="PTHR47744">
    <property type="entry name" value="OS05G0526300 PROTEIN"/>
    <property type="match status" value="1"/>
</dbReference>
<dbReference type="CDD" id="cd09917">
    <property type="entry name" value="F-box_SF"/>
    <property type="match status" value="1"/>
</dbReference>
<comment type="caution">
    <text evidence="2">The sequence shown here is derived from an EMBL/GenBank/DDBJ whole genome shotgun (WGS) entry which is preliminary data.</text>
</comment>
<dbReference type="EMBL" id="JARPOI010000017">
    <property type="protein sequence ID" value="KAJ9139818.1"/>
    <property type="molecule type" value="Genomic_DNA"/>
</dbReference>
<dbReference type="InterPro" id="IPR057039">
    <property type="entry name" value="At5g52880_ARM"/>
</dbReference>
<dbReference type="InterPro" id="IPR001810">
    <property type="entry name" value="F-box_dom"/>
</dbReference>
<gene>
    <name evidence="2" type="ORF">P3X46_030516</name>
</gene>